<dbReference type="InterPro" id="IPR019251">
    <property type="entry name" value="DUF2231_TM"/>
</dbReference>
<dbReference type="RefSeq" id="WP_158642515.1">
    <property type="nucleotide sequence ID" value="NZ_BAAAFY010000001.1"/>
</dbReference>
<keyword evidence="1" id="KW-0812">Transmembrane</keyword>
<dbReference type="EMBL" id="VLLG01000002">
    <property type="protein sequence ID" value="TWI91204.1"/>
    <property type="molecule type" value="Genomic_DNA"/>
</dbReference>
<dbReference type="Pfam" id="PF09990">
    <property type="entry name" value="DUF2231"/>
    <property type="match status" value="1"/>
</dbReference>
<dbReference type="Gene3D" id="3.80.10.10">
    <property type="entry name" value="Ribonuclease Inhibitor"/>
    <property type="match status" value="1"/>
</dbReference>
<dbReference type="InterPro" id="IPR032675">
    <property type="entry name" value="LRR_dom_sf"/>
</dbReference>
<evidence type="ECO:0000259" key="3">
    <source>
        <dbReference type="Pfam" id="PF09990"/>
    </source>
</evidence>
<comment type="caution">
    <text evidence="4">The sequence shown here is derived from an EMBL/GenBank/DDBJ whole genome shotgun (WGS) entry which is preliminary data.</text>
</comment>
<feature type="transmembrane region" description="Helical" evidence="1">
    <location>
        <begin position="113"/>
        <end position="133"/>
    </location>
</feature>
<dbReference type="AlphaFoldDB" id="A0A562TD72"/>
<evidence type="ECO:0000259" key="2">
    <source>
        <dbReference type="Pfam" id="PF07635"/>
    </source>
</evidence>
<dbReference type="PANTHER" id="PTHR35889:SF3">
    <property type="entry name" value="F-BOX DOMAIN-CONTAINING PROTEIN"/>
    <property type="match status" value="1"/>
</dbReference>
<feature type="transmembrane region" description="Helical" evidence="1">
    <location>
        <begin position="85"/>
        <end position="101"/>
    </location>
</feature>
<sequence length="439" mass="47435">MLLDIFTFTGRLHPLIVHLPIGFLLLAVLFDLLAYRPRYAYLRAAVPLTLLAGFAAAALACGFGYLLSLSGDYDAGVLGRHKRSGIFLAIVAGVLWALTIPRIRTRLQLPAKAFSALLAGLLLLTGYAGHLGGSLTHGDDYLSLAVLTAQKRALPASVEEAFIYEDVVQPMLVKKCGQCHRPGKLKGELSVQDLASLLKGGKSGPALVAGQPEQSELYKRITLDPDHEDFMPAEGKPPLKRSEVAIIRWWIAQASAAGGKKIGELKDPAAIQAQVAAFLGLGGTAAPVETVAGVEQRINPDIPLQADQQAIARLRQKGLMVRVMLHQPLMLDITLPAGSGRSINEIKDDLLKIGKNIIWLNLSANGFTEKDLAFLQELTNLEKLRLEKNPLGDGISAHIAALPHLEAVNLNETRISEAAVQQLAQHSQIRRVYSWKAGK</sequence>
<feature type="transmembrane region" description="Helical" evidence="1">
    <location>
        <begin position="12"/>
        <end position="33"/>
    </location>
</feature>
<dbReference type="InterPro" id="IPR011429">
    <property type="entry name" value="Cyt_c_Planctomycete-type"/>
</dbReference>
<feature type="transmembrane region" description="Helical" evidence="1">
    <location>
        <begin position="45"/>
        <end position="65"/>
    </location>
</feature>
<evidence type="ECO:0000313" key="4">
    <source>
        <dbReference type="EMBL" id="TWI91204.1"/>
    </source>
</evidence>
<name>A0A562TD72_CHIJA</name>
<proteinExistence type="predicted"/>
<evidence type="ECO:0000313" key="5">
    <source>
        <dbReference type="Proteomes" id="UP000316778"/>
    </source>
</evidence>
<organism evidence="4 5">
    <name type="scientific">Chitinophaga japonensis</name>
    <name type="common">Flexibacter japonensis</name>
    <dbReference type="NCBI Taxonomy" id="104662"/>
    <lineage>
        <taxon>Bacteria</taxon>
        <taxon>Pseudomonadati</taxon>
        <taxon>Bacteroidota</taxon>
        <taxon>Chitinophagia</taxon>
        <taxon>Chitinophagales</taxon>
        <taxon>Chitinophagaceae</taxon>
        <taxon>Chitinophaga</taxon>
    </lineage>
</organism>
<dbReference type="OrthoDB" id="713772at2"/>
<gene>
    <name evidence="4" type="ORF">LX66_0569</name>
</gene>
<keyword evidence="1" id="KW-0472">Membrane</keyword>
<protein>
    <submittedName>
        <fullName evidence="4">Putative membrane protein</fullName>
    </submittedName>
</protein>
<keyword evidence="5" id="KW-1185">Reference proteome</keyword>
<accession>A0A562TD72</accession>
<reference evidence="4 5" key="1">
    <citation type="journal article" date="2013" name="Stand. Genomic Sci.">
        <title>Genomic Encyclopedia of Type Strains, Phase I: The one thousand microbial genomes (KMG-I) project.</title>
        <authorList>
            <person name="Kyrpides N.C."/>
            <person name="Woyke T."/>
            <person name="Eisen J.A."/>
            <person name="Garrity G."/>
            <person name="Lilburn T.G."/>
            <person name="Beck B.J."/>
            <person name="Whitman W.B."/>
            <person name="Hugenholtz P."/>
            <person name="Klenk H.P."/>
        </authorList>
    </citation>
    <scope>NUCLEOTIDE SEQUENCE [LARGE SCALE GENOMIC DNA]</scope>
    <source>
        <strain evidence="4 5">DSM 13484</strain>
    </source>
</reference>
<dbReference type="SUPFAM" id="SSF52047">
    <property type="entry name" value="RNI-like"/>
    <property type="match status" value="1"/>
</dbReference>
<feature type="domain" description="DUF2231" evidence="3">
    <location>
        <begin position="12"/>
        <end position="136"/>
    </location>
</feature>
<dbReference type="PANTHER" id="PTHR35889">
    <property type="entry name" value="CYCLOINULO-OLIGOSACCHARIDE FRUCTANOTRANSFERASE-RELATED"/>
    <property type="match status" value="1"/>
</dbReference>
<dbReference type="Proteomes" id="UP000316778">
    <property type="component" value="Unassembled WGS sequence"/>
</dbReference>
<dbReference type="Pfam" id="PF07635">
    <property type="entry name" value="PSCyt1"/>
    <property type="match status" value="1"/>
</dbReference>
<evidence type="ECO:0000256" key="1">
    <source>
        <dbReference type="SAM" id="Phobius"/>
    </source>
</evidence>
<keyword evidence="1" id="KW-1133">Transmembrane helix</keyword>
<feature type="domain" description="Cytochrome C Planctomycete-type" evidence="2">
    <location>
        <begin position="176"/>
        <end position="232"/>
    </location>
</feature>